<gene>
    <name evidence="2" type="ORF">THAOC_08117</name>
</gene>
<comment type="caution">
    <text evidence="2">The sequence shown here is derived from an EMBL/GenBank/DDBJ whole genome shotgun (WGS) entry which is preliminary data.</text>
</comment>
<feature type="region of interest" description="Disordered" evidence="1">
    <location>
        <begin position="106"/>
        <end position="133"/>
    </location>
</feature>
<keyword evidence="3" id="KW-1185">Reference proteome</keyword>
<sequence>MLEPTRAKIDDKQCHYGRPTSANPFEELRTPNNIVSGVIRYTESSRGARLSSSFADIDKFVERGPTMMSLPGRMPVEDRNFPAAQFRPAFEQVNYKCSQHMPIELKMRPNSDSSPSNVDSSVDLRYGYGDVQQ</sequence>
<protein>
    <submittedName>
        <fullName evidence="2">Uncharacterized protein</fullName>
    </submittedName>
</protein>
<dbReference type="EMBL" id="AGNL01008420">
    <property type="protein sequence ID" value="EJK70515.1"/>
    <property type="molecule type" value="Genomic_DNA"/>
</dbReference>
<name>K0SYN3_THAOC</name>
<evidence type="ECO:0000256" key="1">
    <source>
        <dbReference type="SAM" id="MobiDB-lite"/>
    </source>
</evidence>
<reference evidence="2 3" key="1">
    <citation type="journal article" date="2012" name="Genome Biol.">
        <title>Genome and low-iron response of an oceanic diatom adapted to chronic iron limitation.</title>
        <authorList>
            <person name="Lommer M."/>
            <person name="Specht M."/>
            <person name="Roy A.S."/>
            <person name="Kraemer L."/>
            <person name="Andreson R."/>
            <person name="Gutowska M.A."/>
            <person name="Wolf J."/>
            <person name="Bergner S.V."/>
            <person name="Schilhabel M.B."/>
            <person name="Klostermeier U.C."/>
            <person name="Beiko R.G."/>
            <person name="Rosenstiel P."/>
            <person name="Hippler M."/>
            <person name="Laroche J."/>
        </authorList>
    </citation>
    <scope>NUCLEOTIDE SEQUENCE [LARGE SCALE GENOMIC DNA]</scope>
    <source>
        <strain evidence="2 3">CCMP1005</strain>
    </source>
</reference>
<dbReference type="Proteomes" id="UP000266841">
    <property type="component" value="Unassembled WGS sequence"/>
</dbReference>
<proteinExistence type="predicted"/>
<feature type="compositionally biased region" description="Low complexity" evidence="1">
    <location>
        <begin position="110"/>
        <end position="121"/>
    </location>
</feature>
<organism evidence="2 3">
    <name type="scientific">Thalassiosira oceanica</name>
    <name type="common">Marine diatom</name>
    <dbReference type="NCBI Taxonomy" id="159749"/>
    <lineage>
        <taxon>Eukaryota</taxon>
        <taxon>Sar</taxon>
        <taxon>Stramenopiles</taxon>
        <taxon>Ochrophyta</taxon>
        <taxon>Bacillariophyta</taxon>
        <taxon>Coscinodiscophyceae</taxon>
        <taxon>Thalassiosirophycidae</taxon>
        <taxon>Thalassiosirales</taxon>
        <taxon>Thalassiosiraceae</taxon>
        <taxon>Thalassiosira</taxon>
    </lineage>
</organism>
<evidence type="ECO:0000313" key="3">
    <source>
        <dbReference type="Proteomes" id="UP000266841"/>
    </source>
</evidence>
<evidence type="ECO:0000313" key="2">
    <source>
        <dbReference type="EMBL" id="EJK70515.1"/>
    </source>
</evidence>
<accession>K0SYN3</accession>
<dbReference type="AlphaFoldDB" id="K0SYN3"/>